<feature type="transmembrane region" description="Helical" evidence="2">
    <location>
        <begin position="397"/>
        <end position="416"/>
    </location>
</feature>
<evidence type="ECO:0000256" key="2">
    <source>
        <dbReference type="SAM" id="Phobius"/>
    </source>
</evidence>
<accession>A0A7X0H738</accession>
<dbReference type="AlphaFoldDB" id="A0A7X0H738"/>
<keyword evidence="4" id="KW-1185">Reference proteome</keyword>
<feature type="transmembrane region" description="Helical" evidence="2">
    <location>
        <begin position="29"/>
        <end position="47"/>
    </location>
</feature>
<dbReference type="Proteomes" id="UP000541810">
    <property type="component" value="Unassembled WGS sequence"/>
</dbReference>
<gene>
    <name evidence="3" type="ORF">HNQ40_002250</name>
</gene>
<evidence type="ECO:0008006" key="5">
    <source>
        <dbReference type="Google" id="ProtNLM"/>
    </source>
</evidence>
<feature type="transmembrane region" description="Helical" evidence="2">
    <location>
        <begin position="365"/>
        <end position="385"/>
    </location>
</feature>
<feature type="transmembrane region" description="Helical" evidence="2">
    <location>
        <begin position="140"/>
        <end position="159"/>
    </location>
</feature>
<sequence>MYQIAQAVLWGWVPLVLVMFLIMPARRAVVVALIGSWLFLPQLAYSVPLMPDFTKVTATSYGIILGALILDPKSRVLNFKPMLIDIPMAVWVISPFFSSITNDLGLYDGAAQIVDKSITHGLPYLIGRLYFRTPDDAKEFAMGLLVGGMLYVPLCLYEIRMSPHLHEMIYGFRPLNDWQQVKRWGGWRPMVFMKHGLMVGVWMTTTAAMAFWLWRTRAIKDIFGVPMAIIGPIIIMTAILCKTTGAVMLFGIVLVAMLAVRYLDMKALLYAIIWGIPVFLLLRVTGLFTGEGVAEMIGSVFPPLEERASSLQYRLDHENAIVGRTYEKPLLGWGGWGDAFQVYLPEYNSRAVPDSLWVRAFGEGGIIGLTSLFAYNLIPPLVLLMKMKPKEWCSPRCAPITGMAMIILIYVMDCMFNTMENPVFIVAIGGVSTMAACLSRDKVKRVQPVDAGPPLASSGTPDDGGDDDLSSDDPLILIDPPIDHDRPLGGAT</sequence>
<feature type="region of interest" description="Disordered" evidence="1">
    <location>
        <begin position="448"/>
        <end position="492"/>
    </location>
</feature>
<comment type="caution">
    <text evidence="3">The sequence shown here is derived from an EMBL/GenBank/DDBJ whole genome shotgun (WGS) entry which is preliminary data.</text>
</comment>
<dbReference type="EMBL" id="JACHGY010000001">
    <property type="protein sequence ID" value="MBB6430444.1"/>
    <property type="molecule type" value="Genomic_DNA"/>
</dbReference>
<evidence type="ECO:0000256" key="1">
    <source>
        <dbReference type="SAM" id="MobiDB-lite"/>
    </source>
</evidence>
<feature type="transmembrane region" description="Helical" evidence="2">
    <location>
        <begin position="197"/>
        <end position="215"/>
    </location>
</feature>
<feature type="transmembrane region" description="Helical" evidence="2">
    <location>
        <begin position="227"/>
        <end position="260"/>
    </location>
</feature>
<keyword evidence="2" id="KW-1133">Transmembrane helix</keyword>
<proteinExistence type="predicted"/>
<reference evidence="3 4" key="1">
    <citation type="submission" date="2020-08" db="EMBL/GenBank/DDBJ databases">
        <title>Genomic Encyclopedia of Type Strains, Phase IV (KMG-IV): sequencing the most valuable type-strain genomes for metagenomic binning, comparative biology and taxonomic classification.</title>
        <authorList>
            <person name="Goeker M."/>
        </authorList>
    </citation>
    <scope>NUCLEOTIDE SEQUENCE [LARGE SCALE GENOMIC DNA]</scope>
    <source>
        <strain evidence="3 4">DSM 103725</strain>
    </source>
</reference>
<dbReference type="RefSeq" id="WP_184677961.1">
    <property type="nucleotide sequence ID" value="NZ_JACHGY010000001.1"/>
</dbReference>
<feature type="transmembrane region" description="Helical" evidence="2">
    <location>
        <begin position="6"/>
        <end position="22"/>
    </location>
</feature>
<evidence type="ECO:0000313" key="4">
    <source>
        <dbReference type="Proteomes" id="UP000541810"/>
    </source>
</evidence>
<feature type="transmembrane region" description="Helical" evidence="2">
    <location>
        <begin position="422"/>
        <end position="439"/>
    </location>
</feature>
<feature type="compositionally biased region" description="Basic and acidic residues" evidence="1">
    <location>
        <begin position="481"/>
        <end position="492"/>
    </location>
</feature>
<keyword evidence="2" id="KW-0472">Membrane</keyword>
<organism evidence="3 4">
    <name type="scientific">Algisphaera agarilytica</name>
    <dbReference type="NCBI Taxonomy" id="1385975"/>
    <lineage>
        <taxon>Bacteria</taxon>
        <taxon>Pseudomonadati</taxon>
        <taxon>Planctomycetota</taxon>
        <taxon>Phycisphaerae</taxon>
        <taxon>Phycisphaerales</taxon>
        <taxon>Phycisphaeraceae</taxon>
        <taxon>Algisphaera</taxon>
    </lineage>
</organism>
<keyword evidence="2" id="KW-0812">Transmembrane</keyword>
<name>A0A7X0H738_9BACT</name>
<feature type="transmembrane region" description="Helical" evidence="2">
    <location>
        <begin position="267"/>
        <end position="288"/>
    </location>
</feature>
<evidence type="ECO:0000313" key="3">
    <source>
        <dbReference type="EMBL" id="MBB6430444.1"/>
    </source>
</evidence>
<protein>
    <recommendedName>
        <fullName evidence="5">O-Antigen ligase</fullName>
    </recommendedName>
</protein>